<feature type="signal peptide" evidence="1">
    <location>
        <begin position="1"/>
        <end position="18"/>
    </location>
</feature>
<gene>
    <name evidence="3" type="ORF">J4050_01535</name>
</gene>
<dbReference type="EMBL" id="JAGEVF010000001">
    <property type="protein sequence ID" value="MBO3115408.1"/>
    <property type="molecule type" value="Genomic_DNA"/>
</dbReference>
<dbReference type="Pfam" id="PF13620">
    <property type="entry name" value="CarboxypepD_reg"/>
    <property type="match status" value="1"/>
</dbReference>
<reference evidence="3 4" key="1">
    <citation type="submission" date="2021-03" db="EMBL/GenBank/DDBJ databases">
        <title>Winogradskyella sp. nov., isolated from costal sediment.</title>
        <authorList>
            <person name="Gao C."/>
        </authorList>
    </citation>
    <scope>NUCLEOTIDE SEQUENCE [LARGE SCALE GENOMIC DNA]</scope>
    <source>
        <strain evidence="3 4">DF17</strain>
    </source>
</reference>
<protein>
    <submittedName>
        <fullName evidence="3">DUF4382 domain-containing protein</fullName>
    </submittedName>
</protein>
<keyword evidence="4" id="KW-1185">Reference proteome</keyword>
<organism evidence="3 4">
    <name type="scientific">Winogradskyella pelagia</name>
    <dbReference type="NCBI Taxonomy" id="2819984"/>
    <lineage>
        <taxon>Bacteria</taxon>
        <taxon>Pseudomonadati</taxon>
        <taxon>Bacteroidota</taxon>
        <taxon>Flavobacteriia</taxon>
        <taxon>Flavobacteriales</taxon>
        <taxon>Flavobacteriaceae</taxon>
        <taxon>Winogradskyella</taxon>
    </lineage>
</organism>
<evidence type="ECO:0000313" key="3">
    <source>
        <dbReference type="EMBL" id="MBO3115408.1"/>
    </source>
</evidence>
<dbReference type="Pfam" id="PF14321">
    <property type="entry name" value="DUF4382"/>
    <property type="match status" value="1"/>
</dbReference>
<comment type="caution">
    <text evidence="3">The sequence shown here is derived from an EMBL/GenBank/DDBJ whole genome shotgun (WGS) entry which is preliminary data.</text>
</comment>
<dbReference type="Gene3D" id="2.60.40.1120">
    <property type="entry name" value="Carboxypeptidase-like, regulatory domain"/>
    <property type="match status" value="1"/>
</dbReference>
<dbReference type="InterPro" id="IPR025491">
    <property type="entry name" value="DUF4382"/>
</dbReference>
<evidence type="ECO:0000256" key="1">
    <source>
        <dbReference type="SAM" id="SignalP"/>
    </source>
</evidence>
<dbReference type="PROSITE" id="PS51257">
    <property type="entry name" value="PROKAR_LIPOPROTEIN"/>
    <property type="match status" value="1"/>
</dbReference>
<sequence>MKLYKLVLSLTIVVLISACDDSNNSALNTPIEEGASLSIKLVDNPGDYENVFVEVIDVLIKYESDSADDNNGWLSIGIIEPGIYDLLELTGGVNLPLVENEIIETGIIQQIRLVLGDSNSIVLSGESEARPLTTPSAQQSGLKVMVNEPILPGFDYNFILDFDVDESIVVAGNSGNIILKPVLRANLEINSGNIEGVILPVGLAAEIEAANENTSATTFTNDQGNFQIAGLSEGVYTLTITPDVNSTFEPIVIDNVTVTAGDTTILETILFE</sequence>
<proteinExistence type="predicted"/>
<name>A0ABS3SY44_9FLAO</name>
<feature type="chain" id="PRO_5047290337" evidence="1">
    <location>
        <begin position="19"/>
        <end position="272"/>
    </location>
</feature>
<dbReference type="RefSeq" id="WP_208152174.1">
    <property type="nucleotide sequence ID" value="NZ_JAGEVF010000001.1"/>
</dbReference>
<dbReference type="InterPro" id="IPR013784">
    <property type="entry name" value="Carb-bd-like_fold"/>
</dbReference>
<evidence type="ECO:0000313" key="4">
    <source>
        <dbReference type="Proteomes" id="UP000676776"/>
    </source>
</evidence>
<keyword evidence="1" id="KW-0732">Signal</keyword>
<feature type="domain" description="DUF4382" evidence="2">
    <location>
        <begin position="35"/>
        <end position="181"/>
    </location>
</feature>
<evidence type="ECO:0000259" key="2">
    <source>
        <dbReference type="Pfam" id="PF14321"/>
    </source>
</evidence>
<dbReference type="SUPFAM" id="SSF49452">
    <property type="entry name" value="Starch-binding domain-like"/>
    <property type="match status" value="1"/>
</dbReference>
<dbReference type="Proteomes" id="UP000676776">
    <property type="component" value="Unassembled WGS sequence"/>
</dbReference>
<accession>A0ABS3SY44</accession>